<protein>
    <recommendedName>
        <fullName evidence="2">DUF5652 domain-containing protein</fullName>
    </recommendedName>
</protein>
<dbReference type="AlphaFoldDB" id="A0A2M7TPK8"/>
<accession>A0A2M7TPK8</accession>
<evidence type="ECO:0000259" key="2">
    <source>
        <dbReference type="Pfam" id="PF18893"/>
    </source>
</evidence>
<dbReference type="InterPro" id="IPR043712">
    <property type="entry name" value="DUF5652"/>
</dbReference>
<sequence>MPQINQFLATYPLLLPVISIWSAIWKGLALWKAARKEQKPWFIALLVINTVGLLEIIYLFVVPKFEKVALRKQK</sequence>
<dbReference type="Proteomes" id="UP000229753">
    <property type="component" value="Unassembled WGS sequence"/>
</dbReference>
<organism evidence="3 4">
    <name type="scientific">Candidatus Woesebacteria bacterium CG_4_10_14_0_2_um_filter_39_14</name>
    <dbReference type="NCBI Taxonomy" id="1975054"/>
    <lineage>
        <taxon>Bacteria</taxon>
        <taxon>Candidatus Woeseibacteriota</taxon>
    </lineage>
</organism>
<gene>
    <name evidence="3" type="ORF">COY29_01085</name>
</gene>
<feature type="transmembrane region" description="Helical" evidence="1">
    <location>
        <begin position="7"/>
        <end position="28"/>
    </location>
</feature>
<feature type="transmembrane region" description="Helical" evidence="1">
    <location>
        <begin position="40"/>
        <end position="62"/>
    </location>
</feature>
<feature type="domain" description="DUF5652" evidence="2">
    <location>
        <begin position="6"/>
        <end position="67"/>
    </location>
</feature>
<reference evidence="4" key="1">
    <citation type="submission" date="2017-09" db="EMBL/GenBank/DDBJ databases">
        <title>Depth-based differentiation of microbial function through sediment-hosted aquifers and enrichment of novel symbionts in the deep terrestrial subsurface.</title>
        <authorList>
            <person name="Probst A.J."/>
            <person name="Ladd B."/>
            <person name="Jarett J.K."/>
            <person name="Geller-Mcgrath D.E."/>
            <person name="Sieber C.M.K."/>
            <person name="Emerson J.B."/>
            <person name="Anantharaman K."/>
            <person name="Thomas B.C."/>
            <person name="Malmstrom R."/>
            <person name="Stieglmeier M."/>
            <person name="Klingl A."/>
            <person name="Woyke T."/>
            <person name="Ryan C.M."/>
            <person name="Banfield J.F."/>
        </authorList>
    </citation>
    <scope>NUCLEOTIDE SEQUENCE [LARGE SCALE GENOMIC DNA]</scope>
</reference>
<comment type="caution">
    <text evidence="3">The sequence shown here is derived from an EMBL/GenBank/DDBJ whole genome shotgun (WGS) entry which is preliminary data.</text>
</comment>
<evidence type="ECO:0000313" key="3">
    <source>
        <dbReference type="EMBL" id="PIZ49749.1"/>
    </source>
</evidence>
<keyword evidence="1" id="KW-1133">Transmembrane helix</keyword>
<name>A0A2M7TPK8_9BACT</name>
<dbReference type="EMBL" id="PFNO01000037">
    <property type="protein sequence ID" value="PIZ49749.1"/>
    <property type="molecule type" value="Genomic_DNA"/>
</dbReference>
<keyword evidence="1" id="KW-0472">Membrane</keyword>
<dbReference type="Pfam" id="PF18893">
    <property type="entry name" value="DUF5652"/>
    <property type="match status" value="1"/>
</dbReference>
<evidence type="ECO:0000313" key="4">
    <source>
        <dbReference type="Proteomes" id="UP000229753"/>
    </source>
</evidence>
<keyword evidence="1" id="KW-0812">Transmembrane</keyword>
<evidence type="ECO:0000256" key="1">
    <source>
        <dbReference type="SAM" id="Phobius"/>
    </source>
</evidence>
<proteinExistence type="predicted"/>